<protein>
    <submittedName>
        <fullName evidence="2">Uncharacterized protein</fullName>
    </submittedName>
</protein>
<dbReference type="GeneID" id="85364533"/>
<sequence>MSSPCQHQPLTLPPTSPSPAATSPSSLCDMTLINANRDKRPSRPDSNLRGARRPLNDENSRFNCHRCRFSTNLRALYLVHEQRYHSSPRQRCSRQVYTCQNAPYCTFQAGSRCAVVRHQRAVHGDRFSPLIVHTPESLALDGVIIALTNLAVNLPTEAGPSASLGSVASTSTAMAVDDAVDTTQNQPSMAPAPFDSDGMEQ</sequence>
<evidence type="ECO:0000313" key="3">
    <source>
        <dbReference type="Proteomes" id="UP001175211"/>
    </source>
</evidence>
<organism evidence="2 3">
    <name type="scientific">Armillaria tabescens</name>
    <name type="common">Ringless honey mushroom</name>
    <name type="synonym">Agaricus tabescens</name>
    <dbReference type="NCBI Taxonomy" id="1929756"/>
    <lineage>
        <taxon>Eukaryota</taxon>
        <taxon>Fungi</taxon>
        <taxon>Dikarya</taxon>
        <taxon>Basidiomycota</taxon>
        <taxon>Agaricomycotina</taxon>
        <taxon>Agaricomycetes</taxon>
        <taxon>Agaricomycetidae</taxon>
        <taxon>Agaricales</taxon>
        <taxon>Marasmiineae</taxon>
        <taxon>Physalacriaceae</taxon>
        <taxon>Desarmillaria</taxon>
    </lineage>
</organism>
<evidence type="ECO:0000256" key="1">
    <source>
        <dbReference type="SAM" id="MobiDB-lite"/>
    </source>
</evidence>
<comment type="caution">
    <text evidence="2">The sequence shown here is derived from an EMBL/GenBank/DDBJ whole genome shotgun (WGS) entry which is preliminary data.</text>
</comment>
<feature type="compositionally biased region" description="Low complexity" evidence="1">
    <location>
        <begin position="18"/>
        <end position="27"/>
    </location>
</feature>
<feature type="region of interest" description="Disordered" evidence="1">
    <location>
        <begin position="1"/>
        <end position="55"/>
    </location>
</feature>
<feature type="region of interest" description="Disordered" evidence="1">
    <location>
        <begin position="181"/>
        <end position="201"/>
    </location>
</feature>
<keyword evidence="3" id="KW-1185">Reference proteome</keyword>
<evidence type="ECO:0000313" key="2">
    <source>
        <dbReference type="EMBL" id="KAK0442747.1"/>
    </source>
</evidence>
<reference evidence="2" key="1">
    <citation type="submission" date="2023-06" db="EMBL/GenBank/DDBJ databases">
        <authorList>
            <consortium name="Lawrence Berkeley National Laboratory"/>
            <person name="Ahrendt S."/>
            <person name="Sahu N."/>
            <person name="Indic B."/>
            <person name="Wong-Bajracharya J."/>
            <person name="Merenyi Z."/>
            <person name="Ke H.-M."/>
            <person name="Monk M."/>
            <person name="Kocsube S."/>
            <person name="Drula E."/>
            <person name="Lipzen A."/>
            <person name="Balint B."/>
            <person name="Henrissat B."/>
            <person name="Andreopoulos B."/>
            <person name="Martin F.M."/>
            <person name="Harder C.B."/>
            <person name="Rigling D."/>
            <person name="Ford K.L."/>
            <person name="Foster G.D."/>
            <person name="Pangilinan J."/>
            <person name="Papanicolaou A."/>
            <person name="Barry K."/>
            <person name="LaButti K."/>
            <person name="Viragh M."/>
            <person name="Koriabine M."/>
            <person name="Yan M."/>
            <person name="Riley R."/>
            <person name="Champramary S."/>
            <person name="Plett K.L."/>
            <person name="Tsai I.J."/>
            <person name="Slot J."/>
            <person name="Sipos G."/>
            <person name="Plett J."/>
            <person name="Nagy L.G."/>
            <person name="Grigoriev I.V."/>
        </authorList>
    </citation>
    <scope>NUCLEOTIDE SEQUENCE</scope>
    <source>
        <strain evidence="2">CCBAS 213</strain>
    </source>
</reference>
<dbReference type="EMBL" id="JAUEPS010000062">
    <property type="protein sequence ID" value="KAK0442747.1"/>
    <property type="molecule type" value="Genomic_DNA"/>
</dbReference>
<dbReference type="RefSeq" id="XP_060324434.1">
    <property type="nucleotide sequence ID" value="XM_060480985.1"/>
</dbReference>
<accession>A0AA39JH94</accession>
<dbReference type="AlphaFoldDB" id="A0AA39JH94"/>
<proteinExistence type="predicted"/>
<dbReference type="Proteomes" id="UP001175211">
    <property type="component" value="Unassembled WGS sequence"/>
</dbReference>
<name>A0AA39JH94_ARMTA</name>
<gene>
    <name evidence="2" type="ORF">EV420DRAFT_1768710</name>
</gene>